<dbReference type="PANTHER" id="PTHR22950">
    <property type="entry name" value="AMINO ACID TRANSPORTER"/>
    <property type="match status" value="1"/>
</dbReference>
<dbReference type="EMBL" id="JAFCMP010000118">
    <property type="protein sequence ID" value="KAG5185865.1"/>
    <property type="molecule type" value="Genomic_DNA"/>
</dbReference>
<keyword evidence="9" id="KW-1185">Reference proteome</keyword>
<dbReference type="GO" id="GO:0016020">
    <property type="term" value="C:membrane"/>
    <property type="evidence" value="ECO:0007669"/>
    <property type="project" value="UniProtKB-SubCell"/>
</dbReference>
<evidence type="ECO:0000259" key="7">
    <source>
        <dbReference type="Pfam" id="PF01490"/>
    </source>
</evidence>
<comment type="subcellular location">
    <subcellularLocation>
        <location evidence="1">Membrane</location>
        <topology evidence="1">Multi-pass membrane protein</topology>
    </subcellularLocation>
</comment>
<dbReference type="OrthoDB" id="28208at2759"/>
<feature type="transmembrane region" description="Helical" evidence="5">
    <location>
        <begin position="220"/>
        <end position="238"/>
    </location>
</feature>
<feature type="signal peptide" evidence="6">
    <location>
        <begin position="1"/>
        <end position="27"/>
    </location>
</feature>
<evidence type="ECO:0000256" key="3">
    <source>
        <dbReference type="ARBA" id="ARBA00022989"/>
    </source>
</evidence>
<feature type="transmembrane region" description="Helical" evidence="5">
    <location>
        <begin position="183"/>
        <end position="208"/>
    </location>
</feature>
<feature type="transmembrane region" description="Helical" evidence="5">
    <location>
        <begin position="333"/>
        <end position="352"/>
    </location>
</feature>
<dbReference type="Proteomes" id="UP000664859">
    <property type="component" value="Unassembled WGS sequence"/>
</dbReference>
<evidence type="ECO:0000313" key="8">
    <source>
        <dbReference type="EMBL" id="KAG5185865.1"/>
    </source>
</evidence>
<protein>
    <recommendedName>
        <fullName evidence="7">Amino acid transporter transmembrane domain-containing protein</fullName>
    </recommendedName>
</protein>
<evidence type="ECO:0000256" key="5">
    <source>
        <dbReference type="SAM" id="Phobius"/>
    </source>
</evidence>
<sequence length="393" mass="40966">MIASTRGMARAVLALLALGAATADAFAAVPSGRQLHRGRRELQQRGQAPQQQGRALALATCRMSGGSAGGGEASAATEADKSTMTQSVFNLVKNIMEAMTHAHHATHCVHRARRRRHAVAAGGRRRVLRDARGAIAPAGAIIAALGALSAYTFSLIGRSCAQTKAESYEQAWSRAVSPRSAALPAGACVATCFAGCLAYTLIIGDTFSALARTAGAPARVAARSTVIGVLSAGVLLPLSLLRNLSALGFTSMLGTGGLLYTAGMMGLRVLTNTLFVAAAAALMRRYFDGSYAPSGRFFNLLPAAAQPVFGMKKANPLLFLVLPVFDLNKVNPLLFLFVLLVCCASSCVVACVRVRPRQMYAGLQDETLSKANPLLIRVPQGIAAAKLAMVNSG</sequence>
<dbReference type="InterPro" id="IPR013057">
    <property type="entry name" value="AA_transpt_TM"/>
</dbReference>
<gene>
    <name evidence="8" type="ORF">JKP88DRAFT_310920</name>
</gene>
<dbReference type="Pfam" id="PF01490">
    <property type="entry name" value="Aa_trans"/>
    <property type="match status" value="1"/>
</dbReference>
<accession>A0A835Z2K9</accession>
<evidence type="ECO:0000256" key="1">
    <source>
        <dbReference type="ARBA" id="ARBA00004141"/>
    </source>
</evidence>
<evidence type="ECO:0000256" key="2">
    <source>
        <dbReference type="ARBA" id="ARBA00022692"/>
    </source>
</evidence>
<evidence type="ECO:0000256" key="6">
    <source>
        <dbReference type="SAM" id="SignalP"/>
    </source>
</evidence>
<comment type="caution">
    <text evidence="8">The sequence shown here is derived from an EMBL/GenBank/DDBJ whole genome shotgun (WGS) entry which is preliminary data.</text>
</comment>
<evidence type="ECO:0000313" key="9">
    <source>
        <dbReference type="Proteomes" id="UP000664859"/>
    </source>
</evidence>
<dbReference type="PANTHER" id="PTHR22950:SF652">
    <property type="entry name" value="TRANSMEMBRANE AMINO ACID TRANSPORTER FAMILY PROTEIN"/>
    <property type="match status" value="1"/>
</dbReference>
<keyword evidence="6" id="KW-0732">Signal</keyword>
<organism evidence="8 9">
    <name type="scientific">Tribonema minus</name>
    <dbReference type="NCBI Taxonomy" id="303371"/>
    <lineage>
        <taxon>Eukaryota</taxon>
        <taxon>Sar</taxon>
        <taxon>Stramenopiles</taxon>
        <taxon>Ochrophyta</taxon>
        <taxon>PX clade</taxon>
        <taxon>Xanthophyceae</taxon>
        <taxon>Tribonematales</taxon>
        <taxon>Tribonemataceae</taxon>
        <taxon>Tribonema</taxon>
    </lineage>
</organism>
<feature type="domain" description="Amino acid transporter transmembrane" evidence="7">
    <location>
        <begin position="140"/>
        <end position="264"/>
    </location>
</feature>
<proteinExistence type="predicted"/>
<reference evidence="8" key="1">
    <citation type="submission" date="2021-02" db="EMBL/GenBank/DDBJ databases">
        <title>First Annotated Genome of the Yellow-green Alga Tribonema minus.</title>
        <authorList>
            <person name="Mahan K.M."/>
        </authorList>
    </citation>
    <scope>NUCLEOTIDE SEQUENCE</scope>
    <source>
        <strain evidence="8">UTEX B ZZ1240</strain>
    </source>
</reference>
<keyword evidence="2 5" id="KW-0812">Transmembrane</keyword>
<dbReference type="GO" id="GO:0015179">
    <property type="term" value="F:L-amino acid transmembrane transporter activity"/>
    <property type="evidence" value="ECO:0007669"/>
    <property type="project" value="TreeGrafter"/>
</dbReference>
<evidence type="ECO:0000256" key="4">
    <source>
        <dbReference type="ARBA" id="ARBA00023136"/>
    </source>
</evidence>
<name>A0A835Z2K9_9STRA</name>
<feature type="chain" id="PRO_5032984885" description="Amino acid transporter transmembrane domain-containing protein" evidence="6">
    <location>
        <begin position="28"/>
        <end position="393"/>
    </location>
</feature>
<keyword evidence="3 5" id="KW-1133">Transmembrane helix</keyword>
<keyword evidence="4 5" id="KW-0472">Membrane</keyword>
<dbReference type="AlphaFoldDB" id="A0A835Z2K9"/>